<evidence type="ECO:0000259" key="1">
    <source>
        <dbReference type="Pfam" id="PF00561"/>
    </source>
</evidence>
<dbReference type="STRING" id="86049.A0A1C1CX99"/>
<dbReference type="GO" id="GO:0016020">
    <property type="term" value="C:membrane"/>
    <property type="evidence" value="ECO:0007669"/>
    <property type="project" value="TreeGrafter"/>
</dbReference>
<accession>A0A1C1CX99</accession>
<dbReference type="OrthoDB" id="8119704at2759"/>
<dbReference type="Gene3D" id="3.40.50.1820">
    <property type="entry name" value="alpha/beta hydrolase"/>
    <property type="match status" value="1"/>
</dbReference>
<reference evidence="3" key="1">
    <citation type="submission" date="2015-07" db="EMBL/GenBank/DDBJ databases">
        <authorList>
            <person name="Teixeira M.M."/>
            <person name="Souza R.C."/>
            <person name="Almeida L.G."/>
            <person name="Vicente V.A."/>
            <person name="de Hoog S."/>
            <person name="Bocca A.L."/>
            <person name="de Almeida S.R."/>
            <person name="Vasconcelos A.T."/>
            <person name="Felipe M.S."/>
        </authorList>
    </citation>
    <scope>NUCLEOTIDE SEQUENCE [LARGE SCALE GENOMIC DNA]</scope>
    <source>
        <strain evidence="3">KSF</strain>
    </source>
</reference>
<name>A0A1C1CX99_9EURO</name>
<dbReference type="PANTHER" id="PTHR43798:SF33">
    <property type="entry name" value="HYDROLASE, PUTATIVE (AFU_ORTHOLOGUE AFUA_2G14860)-RELATED"/>
    <property type="match status" value="1"/>
</dbReference>
<gene>
    <name evidence="2" type="ORF">CLCR_10657</name>
</gene>
<dbReference type="eggNOG" id="KOG4178">
    <property type="taxonomic scope" value="Eukaryota"/>
</dbReference>
<dbReference type="InterPro" id="IPR000073">
    <property type="entry name" value="AB_hydrolase_1"/>
</dbReference>
<proteinExistence type="predicted"/>
<dbReference type="InterPro" id="IPR029058">
    <property type="entry name" value="AB_hydrolase_fold"/>
</dbReference>
<protein>
    <recommendedName>
        <fullName evidence="1">AB hydrolase-1 domain-containing protein</fullName>
    </recommendedName>
</protein>
<organism evidence="2 3">
    <name type="scientific">Cladophialophora carrionii</name>
    <dbReference type="NCBI Taxonomy" id="86049"/>
    <lineage>
        <taxon>Eukaryota</taxon>
        <taxon>Fungi</taxon>
        <taxon>Dikarya</taxon>
        <taxon>Ascomycota</taxon>
        <taxon>Pezizomycotina</taxon>
        <taxon>Eurotiomycetes</taxon>
        <taxon>Chaetothyriomycetidae</taxon>
        <taxon>Chaetothyriales</taxon>
        <taxon>Herpotrichiellaceae</taxon>
        <taxon>Cladophialophora</taxon>
    </lineage>
</organism>
<dbReference type="PANTHER" id="PTHR43798">
    <property type="entry name" value="MONOACYLGLYCEROL LIPASE"/>
    <property type="match status" value="1"/>
</dbReference>
<dbReference type="AlphaFoldDB" id="A0A1C1CX99"/>
<evidence type="ECO:0000313" key="3">
    <source>
        <dbReference type="Proteomes" id="UP000094526"/>
    </source>
</evidence>
<dbReference type="VEuPathDB" id="FungiDB:G647_00125"/>
<dbReference type="GO" id="GO:0046464">
    <property type="term" value="P:acylglycerol catabolic process"/>
    <property type="evidence" value="ECO:0007669"/>
    <property type="project" value="TreeGrafter"/>
</dbReference>
<evidence type="ECO:0000313" key="2">
    <source>
        <dbReference type="EMBL" id="OCT53154.1"/>
    </source>
</evidence>
<dbReference type="Pfam" id="PF00561">
    <property type="entry name" value="Abhydrolase_1"/>
    <property type="match status" value="1"/>
</dbReference>
<sequence length="282" mass="31502">MRQGSQFITHPSGETTHLIADDFTDPWQESRETILLQGGFARHAAFFYHWVPALSRHYNVIRRDLRGHGYSSAPPIAEKPDVYTLDAILADIIDTLDQLKIERVHFFGESTSGMLGETLAAKHPERLQSLTICSSPAYLPEGTQRFLAFGEASFPEACRTLGSRRWAERLKAQPGTMTHPDPAYHNWWLDQISVNSGEGLASYAEFLGTLDARPYLSQIRVPTLILAPANSAATKVVEQTAIQQQIEGSKLVVVDGAGHEIYVDKAEQCINELLHFIRDTEM</sequence>
<dbReference type="Proteomes" id="UP000094526">
    <property type="component" value="Unassembled WGS sequence"/>
</dbReference>
<keyword evidence="3" id="KW-1185">Reference proteome</keyword>
<dbReference type="InterPro" id="IPR050266">
    <property type="entry name" value="AB_hydrolase_sf"/>
</dbReference>
<dbReference type="VEuPathDB" id="FungiDB:CLCR_10657"/>
<dbReference type="EMBL" id="LGRB01000008">
    <property type="protein sequence ID" value="OCT53154.1"/>
    <property type="molecule type" value="Genomic_DNA"/>
</dbReference>
<dbReference type="SUPFAM" id="SSF53474">
    <property type="entry name" value="alpha/beta-Hydrolases"/>
    <property type="match status" value="1"/>
</dbReference>
<dbReference type="GO" id="GO:0047372">
    <property type="term" value="F:monoacylglycerol lipase activity"/>
    <property type="evidence" value="ECO:0007669"/>
    <property type="project" value="TreeGrafter"/>
</dbReference>
<feature type="domain" description="AB hydrolase-1" evidence="1">
    <location>
        <begin position="33"/>
        <end position="265"/>
    </location>
</feature>
<comment type="caution">
    <text evidence="2">The sequence shown here is derived from an EMBL/GenBank/DDBJ whole genome shotgun (WGS) entry which is preliminary data.</text>
</comment>